<dbReference type="GO" id="GO:0005886">
    <property type="term" value="C:plasma membrane"/>
    <property type="evidence" value="ECO:0007669"/>
    <property type="project" value="TreeGrafter"/>
</dbReference>
<dbReference type="Pfam" id="PF01145">
    <property type="entry name" value="Band_7"/>
    <property type="match status" value="1"/>
</dbReference>
<evidence type="ECO:0000256" key="2">
    <source>
        <dbReference type="ARBA" id="ARBA00007161"/>
    </source>
</evidence>
<evidence type="ECO:0000313" key="5">
    <source>
        <dbReference type="EMBL" id="TBT94224.1"/>
    </source>
</evidence>
<sequence length="494" mass="51635">MPGALLSILPILIAVVAVLALAFVLFKASWRVAEPNEALIISGRNVGDGAAITTGADESMRFRIITGQGTLVIPGIETVRRLDLNLIETNLTIKCRTRQAIDVNIEGSVIFKIGDTYGEIANAARRFLGKDPAYMLNQVHSIFAGHLRAIVGNMTMEELLSDRDKLRDEVRAASSTEMANLGLKIDSMQLLEIEDPSGYIGLIRTPHVAAAEAVARMAKAQQDQTATEKEQAAAIAMAEARTAATKRQAELQAEAETALKKAAQAGPLADAIAKQQVVEAETRTAELRADLTAKQLETDVRKPADAEAYAAKVTAEGKRDADIAASEAAARQVQLSAAAEAERVKVSAAANAESVKLAAEAEAARTKLQAEANANATRATGEAEAAATQAKGLASAKAVQAAGEAEAAAMSARADALAKGQDGLIAQQVATNMPAIVEAAVKPFANIKDLTVLNGGEGLGQVVVGAIMKARDLIPQIMSMTSDIAASSKSKEKS</sequence>
<gene>
    <name evidence="5" type="ORF">ET996_11725</name>
</gene>
<evidence type="ECO:0000256" key="1">
    <source>
        <dbReference type="ARBA" id="ARBA00004370"/>
    </source>
</evidence>
<dbReference type="OrthoDB" id="9786220at2"/>
<proteinExistence type="inferred from homology"/>
<dbReference type="Pfam" id="PF15975">
    <property type="entry name" value="Flot"/>
    <property type="match status" value="1"/>
</dbReference>
<evidence type="ECO:0000313" key="6">
    <source>
        <dbReference type="Proteomes" id="UP000291933"/>
    </source>
</evidence>
<dbReference type="GO" id="GO:0002020">
    <property type="term" value="F:protease binding"/>
    <property type="evidence" value="ECO:0007669"/>
    <property type="project" value="TreeGrafter"/>
</dbReference>
<comment type="subcellular location">
    <subcellularLocation>
        <location evidence="1">Membrane</location>
    </subcellularLocation>
</comment>
<dbReference type="PANTHER" id="PTHR13806">
    <property type="entry name" value="FLOTILLIN-RELATED"/>
    <property type="match status" value="1"/>
</dbReference>
<organism evidence="5 6">
    <name type="scientific">Propioniciclava tarda</name>
    <dbReference type="NCBI Taxonomy" id="433330"/>
    <lineage>
        <taxon>Bacteria</taxon>
        <taxon>Bacillati</taxon>
        <taxon>Actinomycetota</taxon>
        <taxon>Actinomycetes</taxon>
        <taxon>Propionibacteriales</taxon>
        <taxon>Propionibacteriaceae</taxon>
        <taxon>Propioniciclava</taxon>
    </lineage>
</organism>
<evidence type="ECO:0000259" key="4">
    <source>
        <dbReference type="SMART" id="SM00244"/>
    </source>
</evidence>
<comment type="similarity">
    <text evidence="2">Belongs to the band 7/mec-2 family. Flotillin subfamily.</text>
</comment>
<dbReference type="EMBL" id="SDMR01000016">
    <property type="protein sequence ID" value="TBT94224.1"/>
    <property type="molecule type" value="Genomic_DNA"/>
</dbReference>
<keyword evidence="3" id="KW-0472">Membrane</keyword>
<dbReference type="InterPro" id="IPR027705">
    <property type="entry name" value="Flotillin_fam"/>
</dbReference>
<feature type="domain" description="Band 7" evidence="4">
    <location>
        <begin position="28"/>
        <end position="218"/>
    </location>
</feature>
<dbReference type="InterPro" id="IPR001107">
    <property type="entry name" value="Band_7"/>
</dbReference>
<dbReference type="Gene3D" id="3.30.479.30">
    <property type="entry name" value="Band 7 domain"/>
    <property type="match status" value="1"/>
</dbReference>
<comment type="caution">
    <text evidence="5">The sequence shown here is derived from an EMBL/GenBank/DDBJ whole genome shotgun (WGS) entry which is preliminary data.</text>
</comment>
<dbReference type="AlphaFoldDB" id="A0A4Q9KIV5"/>
<dbReference type="SMART" id="SM00244">
    <property type="entry name" value="PHB"/>
    <property type="match status" value="1"/>
</dbReference>
<reference evidence="5 6" key="1">
    <citation type="submission" date="2019-01" db="EMBL/GenBank/DDBJ databases">
        <title>Lactibacter flavus gen. nov., sp. nov., a novel bacterium of the family Propionibacteriaceae isolated from raw milk and dairy products.</title>
        <authorList>
            <person name="Huptas C."/>
            <person name="Wenning M."/>
            <person name="Breitenwieser F."/>
            <person name="Doll E."/>
            <person name="Von Neubeck M."/>
            <person name="Busse H.-J."/>
            <person name="Scherer S."/>
        </authorList>
    </citation>
    <scope>NUCLEOTIDE SEQUENCE [LARGE SCALE GENOMIC DNA]</scope>
    <source>
        <strain evidence="5 6">DSM 22130</strain>
    </source>
</reference>
<dbReference type="GO" id="GO:0072659">
    <property type="term" value="P:protein localization to plasma membrane"/>
    <property type="evidence" value="ECO:0007669"/>
    <property type="project" value="TreeGrafter"/>
</dbReference>
<dbReference type="PANTHER" id="PTHR13806:SF46">
    <property type="entry name" value="FLOTILLIN-1-RELATED"/>
    <property type="match status" value="1"/>
</dbReference>
<dbReference type="Proteomes" id="UP000291933">
    <property type="component" value="Unassembled WGS sequence"/>
</dbReference>
<dbReference type="RefSeq" id="WP_131172750.1">
    <property type="nucleotide sequence ID" value="NZ_FXTL01000016.1"/>
</dbReference>
<keyword evidence="6" id="KW-1185">Reference proteome</keyword>
<dbReference type="SUPFAM" id="SSF117892">
    <property type="entry name" value="Band 7/SPFH domain"/>
    <property type="match status" value="1"/>
</dbReference>
<evidence type="ECO:0000256" key="3">
    <source>
        <dbReference type="ARBA" id="ARBA00023136"/>
    </source>
</evidence>
<dbReference type="InterPro" id="IPR036013">
    <property type="entry name" value="Band_7/SPFH_dom_sf"/>
</dbReference>
<dbReference type="InterPro" id="IPR031905">
    <property type="entry name" value="Flotillin_C"/>
</dbReference>
<accession>A0A4Q9KIV5</accession>
<protein>
    <submittedName>
        <fullName evidence="5">Flotillin family protein</fullName>
    </submittedName>
</protein>
<name>A0A4Q9KIV5_PROTD</name>
<dbReference type="CDD" id="cd03399">
    <property type="entry name" value="SPFH_flotillin"/>
    <property type="match status" value="1"/>
</dbReference>